<accession>A0AAN5I5G5</accession>
<proteinExistence type="predicted"/>
<reference evidence="3" key="1">
    <citation type="submission" date="2022-10" db="EMBL/GenBank/DDBJ databases">
        <title>Genome assembly of Pristionchus species.</title>
        <authorList>
            <person name="Yoshida K."/>
            <person name="Sommer R.J."/>
        </authorList>
    </citation>
    <scope>NUCLEOTIDE SEQUENCE [LARGE SCALE GENOMIC DNA]</scope>
    <source>
        <strain evidence="3">RS5460</strain>
    </source>
</reference>
<comment type="caution">
    <text evidence="2">The sequence shown here is derived from an EMBL/GenBank/DDBJ whole genome shotgun (WGS) entry which is preliminary data.</text>
</comment>
<dbReference type="EMBL" id="BTRK01000005">
    <property type="protein sequence ID" value="GMR53008.1"/>
    <property type="molecule type" value="Genomic_DNA"/>
</dbReference>
<name>A0AAN5I5G5_9BILA</name>
<evidence type="ECO:0000256" key="1">
    <source>
        <dbReference type="SAM" id="MobiDB-lite"/>
    </source>
</evidence>
<feature type="compositionally biased region" description="Low complexity" evidence="1">
    <location>
        <begin position="353"/>
        <end position="391"/>
    </location>
</feature>
<evidence type="ECO:0000313" key="2">
    <source>
        <dbReference type="EMBL" id="GMR53008.1"/>
    </source>
</evidence>
<keyword evidence="3" id="KW-1185">Reference proteome</keyword>
<evidence type="ECO:0000313" key="3">
    <source>
        <dbReference type="Proteomes" id="UP001328107"/>
    </source>
</evidence>
<protein>
    <submittedName>
        <fullName evidence="2">Uncharacterized protein</fullName>
    </submittedName>
</protein>
<gene>
    <name evidence="2" type="ORF">PMAYCL1PPCAC_23203</name>
</gene>
<organism evidence="2 3">
    <name type="scientific">Pristionchus mayeri</name>
    <dbReference type="NCBI Taxonomy" id="1317129"/>
    <lineage>
        <taxon>Eukaryota</taxon>
        <taxon>Metazoa</taxon>
        <taxon>Ecdysozoa</taxon>
        <taxon>Nematoda</taxon>
        <taxon>Chromadorea</taxon>
        <taxon>Rhabditida</taxon>
        <taxon>Rhabditina</taxon>
        <taxon>Diplogasteromorpha</taxon>
        <taxon>Diplogasteroidea</taxon>
        <taxon>Neodiplogasteridae</taxon>
        <taxon>Pristionchus</taxon>
    </lineage>
</organism>
<feature type="region of interest" description="Disordered" evidence="1">
    <location>
        <begin position="353"/>
        <end position="394"/>
    </location>
</feature>
<dbReference type="AlphaFoldDB" id="A0AAN5I5G5"/>
<dbReference type="Proteomes" id="UP001328107">
    <property type="component" value="Unassembled WGS sequence"/>
</dbReference>
<feature type="non-terminal residue" evidence="2">
    <location>
        <position position="1"/>
    </location>
</feature>
<sequence>RVTLVFPAMENFLRIASFTCLLVATQSAVHFKNSLILDEFDINGKDSVSLDDICKANGCKIYVSSIKDADFIGKLSFKAETGEEVKLSDITHKNDDTTREKIPFVVKKGDSVSILNSNENLFCGPIVVYAVSNSAPNFDVAGVYDVLNAHTQEQAARKIVTIMGARPFTVWASSPTDSMEASVFTTGFDIDDAEKCKEVYHSTRGLGIKYGVNGPITTLFFEDEMQMNVDFMEFFETNQDLPSATFISSPGFIGCANAEVYHSSLYESQVNFTLSYDLARSTRLSALLNTDDPLTLQLDGDPEQEKEFTGHIGDDSYTRTGEVFAMELSFLFLMADPDSSFLVQFTDLGASTTRRTMPPTTPTIPSSPHTTSETLQTTTHITTTKSPTTTSGAKESSMAIGLAVLMAMLF</sequence>